<protein>
    <recommendedName>
        <fullName evidence="3">Reverse transcriptase</fullName>
    </recommendedName>
</protein>
<evidence type="ECO:0008006" key="3">
    <source>
        <dbReference type="Google" id="ProtNLM"/>
    </source>
</evidence>
<accession>A0AAD7M9P7</accession>
<keyword evidence="2" id="KW-1185">Reference proteome</keyword>
<organism evidence="1 2">
    <name type="scientific">Mycena rosella</name>
    <name type="common">Pink bonnet</name>
    <name type="synonym">Agaricus rosellus</name>
    <dbReference type="NCBI Taxonomy" id="1033263"/>
    <lineage>
        <taxon>Eukaryota</taxon>
        <taxon>Fungi</taxon>
        <taxon>Dikarya</taxon>
        <taxon>Basidiomycota</taxon>
        <taxon>Agaricomycotina</taxon>
        <taxon>Agaricomycetes</taxon>
        <taxon>Agaricomycetidae</taxon>
        <taxon>Agaricales</taxon>
        <taxon>Marasmiineae</taxon>
        <taxon>Mycenaceae</taxon>
        <taxon>Mycena</taxon>
    </lineage>
</organism>
<gene>
    <name evidence="1" type="ORF">B0H17DRAFT_1125627</name>
</gene>
<sequence length="145" mass="15951">MGTPKTTQTLGGVNSVLSGIFNVAVNYPVSASQKELARYSIQHLNSTKLLRRKGIPLQYVKWVTSFLQDRQVTVWLDGVRGKMKPVENGILAQGSPVSSIPASFYSSGHLEKFEKKGDLVQHPLPLPDDPTDTNLIIYVDDGKLT</sequence>
<proteinExistence type="predicted"/>
<evidence type="ECO:0000313" key="2">
    <source>
        <dbReference type="Proteomes" id="UP001221757"/>
    </source>
</evidence>
<dbReference type="EMBL" id="JARKIE010000006">
    <property type="protein sequence ID" value="KAJ7706797.1"/>
    <property type="molecule type" value="Genomic_DNA"/>
</dbReference>
<name>A0AAD7M9P7_MYCRO</name>
<dbReference type="AlphaFoldDB" id="A0AAD7M9P7"/>
<comment type="caution">
    <text evidence="1">The sequence shown here is derived from an EMBL/GenBank/DDBJ whole genome shotgun (WGS) entry which is preliminary data.</text>
</comment>
<reference evidence="1" key="1">
    <citation type="submission" date="2023-03" db="EMBL/GenBank/DDBJ databases">
        <title>Massive genome expansion in bonnet fungi (Mycena s.s.) driven by repeated elements and novel gene families across ecological guilds.</title>
        <authorList>
            <consortium name="Lawrence Berkeley National Laboratory"/>
            <person name="Harder C.B."/>
            <person name="Miyauchi S."/>
            <person name="Viragh M."/>
            <person name="Kuo A."/>
            <person name="Thoen E."/>
            <person name="Andreopoulos B."/>
            <person name="Lu D."/>
            <person name="Skrede I."/>
            <person name="Drula E."/>
            <person name="Henrissat B."/>
            <person name="Morin E."/>
            <person name="Kohler A."/>
            <person name="Barry K."/>
            <person name="LaButti K."/>
            <person name="Morin E."/>
            <person name="Salamov A."/>
            <person name="Lipzen A."/>
            <person name="Mereny Z."/>
            <person name="Hegedus B."/>
            <person name="Baldrian P."/>
            <person name="Stursova M."/>
            <person name="Weitz H."/>
            <person name="Taylor A."/>
            <person name="Grigoriev I.V."/>
            <person name="Nagy L.G."/>
            <person name="Martin F."/>
            <person name="Kauserud H."/>
        </authorList>
    </citation>
    <scope>NUCLEOTIDE SEQUENCE</scope>
    <source>
        <strain evidence="1">CBHHK067</strain>
    </source>
</reference>
<evidence type="ECO:0000313" key="1">
    <source>
        <dbReference type="EMBL" id="KAJ7706797.1"/>
    </source>
</evidence>
<dbReference type="Proteomes" id="UP001221757">
    <property type="component" value="Unassembled WGS sequence"/>
</dbReference>